<organism evidence="2 3">
    <name type="scientific">Streptomyces pyxinae</name>
    <dbReference type="NCBI Taxonomy" id="2970734"/>
    <lineage>
        <taxon>Bacteria</taxon>
        <taxon>Bacillati</taxon>
        <taxon>Actinomycetota</taxon>
        <taxon>Actinomycetes</taxon>
        <taxon>Kitasatosporales</taxon>
        <taxon>Streptomycetaceae</taxon>
        <taxon>Streptomyces</taxon>
    </lineage>
</organism>
<protein>
    <submittedName>
        <fullName evidence="2">Uncharacterized protein</fullName>
    </submittedName>
</protein>
<feature type="region of interest" description="Disordered" evidence="1">
    <location>
        <begin position="73"/>
        <end position="96"/>
    </location>
</feature>
<gene>
    <name evidence="2" type="ORF">NX801_09680</name>
</gene>
<keyword evidence="3" id="KW-1185">Reference proteome</keyword>
<evidence type="ECO:0000256" key="1">
    <source>
        <dbReference type="SAM" id="MobiDB-lite"/>
    </source>
</evidence>
<accession>A0ABT2CEU4</accession>
<feature type="compositionally biased region" description="Pro residues" evidence="1">
    <location>
        <begin position="111"/>
        <end position="122"/>
    </location>
</feature>
<comment type="caution">
    <text evidence="2">The sequence shown here is derived from an EMBL/GenBank/DDBJ whole genome shotgun (WGS) entry which is preliminary data.</text>
</comment>
<proteinExistence type="predicted"/>
<reference evidence="2" key="1">
    <citation type="submission" date="2022-08" db="EMBL/GenBank/DDBJ databases">
        <authorList>
            <person name="Somphong A."/>
            <person name="Phongsopitanun W."/>
        </authorList>
    </citation>
    <scope>NUCLEOTIDE SEQUENCE</scope>
    <source>
        <strain evidence="2">LP05-1</strain>
    </source>
</reference>
<dbReference type="RefSeq" id="WP_258786877.1">
    <property type="nucleotide sequence ID" value="NZ_JANUGQ010000006.1"/>
</dbReference>
<feature type="region of interest" description="Disordered" evidence="1">
    <location>
        <begin position="103"/>
        <end position="122"/>
    </location>
</feature>
<dbReference type="EMBL" id="JANUGQ010000006">
    <property type="protein sequence ID" value="MCS0635932.1"/>
    <property type="molecule type" value="Genomic_DNA"/>
</dbReference>
<dbReference type="Proteomes" id="UP001431313">
    <property type="component" value="Unassembled WGS sequence"/>
</dbReference>
<name>A0ABT2CEU4_9ACTN</name>
<evidence type="ECO:0000313" key="2">
    <source>
        <dbReference type="EMBL" id="MCS0635932.1"/>
    </source>
</evidence>
<feature type="compositionally biased region" description="Basic and acidic residues" evidence="1">
    <location>
        <begin position="76"/>
        <end position="96"/>
    </location>
</feature>
<sequence>MRRLGWKKPRLTEEQRKVRRDLERIFFPRRRVRDWALRPVWWAEDWWSRHVRHRELHRMFDVMRARVDAATPPEWRTPEHARRGLQRLRSEHADHKREVIRRAVAEAGPDSLPPGTGPGDAP</sequence>
<evidence type="ECO:0000313" key="3">
    <source>
        <dbReference type="Proteomes" id="UP001431313"/>
    </source>
</evidence>